<evidence type="ECO:0000313" key="3">
    <source>
        <dbReference type="Proteomes" id="UP001480595"/>
    </source>
</evidence>
<evidence type="ECO:0000313" key="2">
    <source>
        <dbReference type="EMBL" id="KAK8091212.1"/>
    </source>
</evidence>
<feature type="compositionally biased region" description="Polar residues" evidence="1">
    <location>
        <begin position="231"/>
        <end position="240"/>
    </location>
</feature>
<organism evidence="2 3">
    <name type="scientific">Apiospora phragmitis</name>
    <dbReference type="NCBI Taxonomy" id="2905665"/>
    <lineage>
        <taxon>Eukaryota</taxon>
        <taxon>Fungi</taxon>
        <taxon>Dikarya</taxon>
        <taxon>Ascomycota</taxon>
        <taxon>Pezizomycotina</taxon>
        <taxon>Sordariomycetes</taxon>
        <taxon>Xylariomycetidae</taxon>
        <taxon>Amphisphaeriales</taxon>
        <taxon>Apiosporaceae</taxon>
        <taxon>Apiospora</taxon>
    </lineage>
</organism>
<keyword evidence="3" id="KW-1185">Reference proteome</keyword>
<dbReference type="GeneID" id="92085189"/>
<comment type="caution">
    <text evidence="2">The sequence shown here is derived from an EMBL/GenBank/DDBJ whole genome shotgun (WGS) entry which is preliminary data.</text>
</comment>
<feature type="compositionally biased region" description="Polar residues" evidence="1">
    <location>
        <begin position="177"/>
        <end position="187"/>
    </location>
</feature>
<protein>
    <submittedName>
        <fullName evidence="2">Uncharacterized protein</fullName>
    </submittedName>
</protein>
<gene>
    <name evidence="2" type="ORF">PG994_000717</name>
</gene>
<feature type="compositionally biased region" description="Basic and acidic residues" evidence="1">
    <location>
        <begin position="190"/>
        <end position="207"/>
    </location>
</feature>
<sequence length="286" mass="31956">MKWGINENQLERQSDHAKTFHTAFGFEHDGQPFFMQVEVNGHLKGKHNVGSETQGQAEVQAVQVPGRAANCYDDGELWWEEIAYQTPLDELARSIPDQMVLANMKQVPWVPGTQTGPKPLYQISAKTEETTIEEETVDALDKEIEQPYITNLLTHPQVEELRAGAMAVLSLGQPSTRSIFQQTSRQRQPLRPDRSGLPDSIRDDSKESLGVSTDAADSQSAQELDTAAPQDHTTNPPANSEQIERLLQEAKLPLILQLIILWLMSLGTRWPPLENRRLLSSTTAAD</sequence>
<dbReference type="Proteomes" id="UP001480595">
    <property type="component" value="Unassembled WGS sequence"/>
</dbReference>
<name>A0ABR1X743_9PEZI</name>
<evidence type="ECO:0000256" key="1">
    <source>
        <dbReference type="SAM" id="MobiDB-lite"/>
    </source>
</evidence>
<proteinExistence type="predicted"/>
<dbReference type="EMBL" id="JAQQWL010000001">
    <property type="protein sequence ID" value="KAK8091212.1"/>
    <property type="molecule type" value="Genomic_DNA"/>
</dbReference>
<accession>A0ABR1X743</accession>
<feature type="region of interest" description="Disordered" evidence="1">
    <location>
        <begin position="177"/>
        <end position="240"/>
    </location>
</feature>
<dbReference type="RefSeq" id="XP_066722758.1">
    <property type="nucleotide sequence ID" value="XM_066852126.1"/>
</dbReference>
<reference evidence="2 3" key="1">
    <citation type="submission" date="2023-01" db="EMBL/GenBank/DDBJ databases">
        <title>Analysis of 21 Apiospora genomes using comparative genomics revels a genus with tremendous synthesis potential of carbohydrate active enzymes and secondary metabolites.</title>
        <authorList>
            <person name="Sorensen T."/>
        </authorList>
    </citation>
    <scope>NUCLEOTIDE SEQUENCE [LARGE SCALE GENOMIC DNA]</scope>
    <source>
        <strain evidence="2 3">CBS 135458</strain>
    </source>
</reference>